<sequence>MEQVIIDLSILIGGLWIVSHVVNTIGRFLISLFETLVKFVSAIVVIYSLLWLVNNLELFIRY</sequence>
<dbReference type="RefSeq" id="WP_097644843.1">
    <property type="nucleotide sequence ID" value="NZ_NQWI01000074.1"/>
</dbReference>
<dbReference type="Proteomes" id="UP000220527">
    <property type="component" value="Unassembled WGS sequence"/>
</dbReference>
<keyword evidence="1" id="KW-1133">Transmembrane helix</keyword>
<evidence type="ECO:0000313" key="3">
    <source>
        <dbReference type="Proteomes" id="UP000220527"/>
    </source>
</evidence>
<protein>
    <submittedName>
        <fullName evidence="2">Uncharacterized protein</fullName>
    </submittedName>
</protein>
<keyword evidence="1" id="KW-0472">Membrane</keyword>
<dbReference type="AlphaFoldDB" id="A0A2A6RHG8"/>
<name>A0A2A6RHG8_9CHLR</name>
<evidence type="ECO:0000256" key="1">
    <source>
        <dbReference type="SAM" id="Phobius"/>
    </source>
</evidence>
<gene>
    <name evidence="2" type="ORF">CJ255_14625</name>
</gene>
<proteinExistence type="predicted"/>
<keyword evidence="3" id="KW-1185">Reference proteome</keyword>
<dbReference type="EMBL" id="NQWI01000074">
    <property type="protein sequence ID" value="PDW02318.1"/>
    <property type="molecule type" value="Genomic_DNA"/>
</dbReference>
<organism evidence="2 3">
    <name type="scientific">Candidatus Viridilinea mediisalina</name>
    <dbReference type="NCBI Taxonomy" id="2024553"/>
    <lineage>
        <taxon>Bacteria</taxon>
        <taxon>Bacillati</taxon>
        <taxon>Chloroflexota</taxon>
        <taxon>Chloroflexia</taxon>
        <taxon>Chloroflexales</taxon>
        <taxon>Chloroflexineae</taxon>
        <taxon>Oscillochloridaceae</taxon>
        <taxon>Candidatus Viridilinea</taxon>
    </lineage>
</organism>
<feature type="transmembrane region" description="Helical" evidence="1">
    <location>
        <begin position="7"/>
        <end position="30"/>
    </location>
</feature>
<comment type="caution">
    <text evidence="2">The sequence shown here is derived from an EMBL/GenBank/DDBJ whole genome shotgun (WGS) entry which is preliminary data.</text>
</comment>
<evidence type="ECO:0000313" key="2">
    <source>
        <dbReference type="EMBL" id="PDW02318.1"/>
    </source>
</evidence>
<reference evidence="3" key="1">
    <citation type="submission" date="2017-08" db="EMBL/GenBank/DDBJ databases">
        <authorList>
            <person name="Grouzdev D.S."/>
            <person name="Gaisin V.A."/>
            <person name="Rysina M.S."/>
            <person name="Gorlenko V.M."/>
        </authorList>
    </citation>
    <scope>NUCLEOTIDE SEQUENCE [LARGE SCALE GENOMIC DNA]</scope>
    <source>
        <strain evidence="3">Kir15-3F</strain>
    </source>
</reference>
<keyword evidence="1" id="KW-0812">Transmembrane</keyword>
<accession>A0A2A6RHG8</accession>
<feature type="transmembrane region" description="Helical" evidence="1">
    <location>
        <begin position="36"/>
        <end position="53"/>
    </location>
</feature>